<dbReference type="EMBL" id="BMPO01000004">
    <property type="protein sequence ID" value="GGJ94237.1"/>
    <property type="molecule type" value="Genomic_DNA"/>
</dbReference>
<dbReference type="HAMAP" id="MF_01635">
    <property type="entry name" value="UbiA"/>
    <property type="match status" value="1"/>
</dbReference>
<evidence type="ECO:0000256" key="5">
    <source>
        <dbReference type="ARBA" id="ARBA00022519"/>
    </source>
</evidence>
<organism evidence="15 16">
    <name type="scientific">Pseudomonas matsuisoli</name>
    <dbReference type="NCBI Taxonomy" id="1515666"/>
    <lineage>
        <taxon>Bacteria</taxon>
        <taxon>Pseudomonadati</taxon>
        <taxon>Pseudomonadota</taxon>
        <taxon>Gammaproteobacteria</taxon>
        <taxon>Pseudomonadales</taxon>
        <taxon>Pseudomonadaceae</taxon>
        <taxon>Pseudomonas</taxon>
    </lineage>
</organism>
<dbReference type="GO" id="GO:0006744">
    <property type="term" value="P:ubiquinone biosynthetic process"/>
    <property type="evidence" value="ECO:0007669"/>
    <property type="project" value="UniProtKB-UniRule"/>
</dbReference>
<feature type="transmembrane region" description="Helical" evidence="12">
    <location>
        <begin position="195"/>
        <end position="214"/>
    </location>
</feature>
<comment type="catalytic activity">
    <reaction evidence="12">
        <text>all-trans-octaprenyl diphosphate + 4-hydroxybenzoate = 4-hydroxy-3-(all-trans-octaprenyl)benzoate + diphosphate</text>
        <dbReference type="Rhea" id="RHEA:27782"/>
        <dbReference type="ChEBI" id="CHEBI:1617"/>
        <dbReference type="ChEBI" id="CHEBI:17879"/>
        <dbReference type="ChEBI" id="CHEBI:33019"/>
        <dbReference type="ChEBI" id="CHEBI:57711"/>
        <dbReference type="EC" id="2.5.1.39"/>
    </reaction>
</comment>
<keyword evidence="9 12" id="KW-0460">Magnesium</keyword>
<dbReference type="PANTHER" id="PTHR11048:SF28">
    <property type="entry name" value="4-HYDROXYBENZOATE POLYPRENYLTRANSFERASE, MITOCHONDRIAL"/>
    <property type="match status" value="1"/>
</dbReference>
<feature type="transmembrane region" description="Helical" evidence="12">
    <location>
        <begin position="48"/>
        <end position="68"/>
    </location>
</feature>
<evidence type="ECO:0000256" key="12">
    <source>
        <dbReference type="HAMAP-Rule" id="MF_01635"/>
    </source>
</evidence>
<feature type="transmembrane region" description="Helical" evidence="12">
    <location>
        <begin position="74"/>
        <end position="95"/>
    </location>
</feature>
<dbReference type="FunFam" id="1.10.357.140:FF:000002">
    <property type="entry name" value="4-hydroxybenzoate octaprenyltransferase"/>
    <property type="match status" value="1"/>
</dbReference>
<evidence type="ECO:0000313" key="16">
    <source>
        <dbReference type="Proteomes" id="UP000635983"/>
    </source>
</evidence>
<evidence type="ECO:0000256" key="13">
    <source>
        <dbReference type="NCBIfam" id="TIGR01474"/>
    </source>
</evidence>
<dbReference type="NCBIfam" id="TIGR01474">
    <property type="entry name" value="ubiA_proteo"/>
    <property type="match status" value="1"/>
</dbReference>
<keyword evidence="10 12" id="KW-1133">Transmembrane helix</keyword>
<evidence type="ECO:0000256" key="8">
    <source>
        <dbReference type="ARBA" id="ARBA00022692"/>
    </source>
</evidence>
<dbReference type="AlphaFoldDB" id="A0A917UXU5"/>
<evidence type="ECO:0000256" key="1">
    <source>
        <dbReference type="ARBA" id="ARBA00001946"/>
    </source>
</evidence>
<comment type="function">
    <text evidence="12">Catalyzes the prenylation of para-hydroxybenzoate (PHB) with an all-trans polyprenyl group. Mediates the second step in the final reaction sequence of ubiquinone-8 (UQ-8) biosynthesis, which is the condensation of the polyisoprenoid side chain with PHB, generating the first membrane-bound Q intermediate 3-octaprenyl-4-hydroxybenzoate.</text>
</comment>
<evidence type="ECO:0000256" key="14">
    <source>
        <dbReference type="SAM" id="MobiDB-lite"/>
    </source>
</evidence>
<evidence type="ECO:0000313" key="15">
    <source>
        <dbReference type="EMBL" id="GGJ94237.1"/>
    </source>
</evidence>
<feature type="transmembrane region" description="Helical" evidence="12">
    <location>
        <begin position="144"/>
        <end position="160"/>
    </location>
</feature>
<dbReference type="InterPro" id="IPR006370">
    <property type="entry name" value="HB_polyprenyltransferase-like"/>
</dbReference>
<feature type="transmembrane region" description="Helical" evidence="12">
    <location>
        <begin position="165"/>
        <end position="183"/>
    </location>
</feature>
<gene>
    <name evidence="12 15" type="primary">ubiA</name>
    <name evidence="15" type="ORF">GCM10009304_20350</name>
</gene>
<dbReference type="CDD" id="cd13959">
    <property type="entry name" value="PT_UbiA_COQ2"/>
    <property type="match status" value="1"/>
</dbReference>
<dbReference type="Gene3D" id="1.10.357.140">
    <property type="entry name" value="UbiA prenyltransferase"/>
    <property type="match status" value="1"/>
</dbReference>
<comment type="similarity">
    <text evidence="3 12">Belongs to the UbiA prenyltransferase family.</text>
</comment>
<keyword evidence="4 12" id="KW-1003">Cell membrane</keyword>
<comment type="caution">
    <text evidence="15">The sequence shown here is derived from an EMBL/GenBank/DDBJ whole genome shotgun (WGS) entry which is preliminary data.</text>
</comment>
<evidence type="ECO:0000256" key="7">
    <source>
        <dbReference type="ARBA" id="ARBA00022688"/>
    </source>
</evidence>
<name>A0A917UXU5_9PSED</name>
<feature type="transmembrane region" description="Helical" evidence="12">
    <location>
        <begin position="235"/>
        <end position="256"/>
    </location>
</feature>
<evidence type="ECO:0000256" key="4">
    <source>
        <dbReference type="ARBA" id="ARBA00022475"/>
    </source>
</evidence>
<proteinExistence type="inferred from homology"/>
<protein>
    <recommendedName>
        <fullName evidence="12 13">4-hydroxybenzoate octaprenyltransferase</fullName>
        <ecNumber evidence="12 13">2.5.1.39</ecNumber>
    </recommendedName>
    <alternativeName>
        <fullName evidence="12">4-HB polyprenyltransferase</fullName>
    </alternativeName>
</protein>
<dbReference type="InterPro" id="IPR000537">
    <property type="entry name" value="UbiA_prenyltransferase"/>
</dbReference>
<feature type="transmembrane region" description="Helical" evidence="12">
    <location>
        <begin position="262"/>
        <end position="280"/>
    </location>
</feature>
<dbReference type="GO" id="GO:0008412">
    <property type="term" value="F:4-hydroxybenzoate polyprenyltransferase activity"/>
    <property type="evidence" value="ECO:0007669"/>
    <property type="project" value="UniProtKB-UniRule"/>
</dbReference>
<dbReference type="PANTHER" id="PTHR11048">
    <property type="entry name" value="PRENYLTRANSFERASES"/>
    <property type="match status" value="1"/>
</dbReference>
<feature type="transmembrane region" description="Helical" evidence="12">
    <location>
        <begin position="292"/>
        <end position="314"/>
    </location>
</feature>
<accession>A0A917UXU5</accession>
<comment type="cofactor">
    <cofactor evidence="1 12">
        <name>Mg(2+)</name>
        <dbReference type="ChEBI" id="CHEBI:18420"/>
    </cofactor>
</comment>
<reference evidence="15" key="1">
    <citation type="journal article" date="2014" name="Int. J. Syst. Evol. Microbiol.">
        <title>Complete genome sequence of Corynebacterium casei LMG S-19264T (=DSM 44701T), isolated from a smear-ripened cheese.</title>
        <authorList>
            <consortium name="US DOE Joint Genome Institute (JGI-PGF)"/>
            <person name="Walter F."/>
            <person name="Albersmeier A."/>
            <person name="Kalinowski J."/>
            <person name="Ruckert C."/>
        </authorList>
    </citation>
    <scope>NUCLEOTIDE SEQUENCE</scope>
    <source>
        <strain evidence="15">JCM 30078</strain>
    </source>
</reference>
<evidence type="ECO:0000256" key="2">
    <source>
        <dbReference type="ARBA" id="ARBA00004141"/>
    </source>
</evidence>
<evidence type="ECO:0000256" key="3">
    <source>
        <dbReference type="ARBA" id="ARBA00005985"/>
    </source>
</evidence>
<sequence>MTKKRKRSISEQPQPSTRKAFATPPTRQGKYMHRWRDFWVLARMNKPIGIYLLLWPTLWALWIAAEGVPSVKNLVIFVFGTVLMRAAGCVINDYADRNFDGHVSRTRERPMATGHISAKEALGFAAILVVIAFGLVLLTNATTVWLSFGAVAIAALYPFMKRYTYYPQVVLGAAFAWGMPMAFTAETGELPAAVWLLFIANVVWTVGYDTYYAMADREDDLKIGIKSTAILFGDADRVIILGLQLFALFCLILAGGQFELGGWFHLGLMAAAGCFAWEFWKTRNREPMVCFQAFLHNHWAGLAIFAGIVMHYAVG</sequence>
<keyword evidence="7 12" id="KW-0831">Ubiquinone biosynthesis</keyword>
<keyword evidence="5 12" id="KW-0997">Cell inner membrane</keyword>
<dbReference type="InterPro" id="IPR030470">
    <property type="entry name" value="UbiA_prenylTrfase_CS"/>
</dbReference>
<reference evidence="15" key="2">
    <citation type="submission" date="2020-09" db="EMBL/GenBank/DDBJ databases">
        <authorList>
            <person name="Sun Q."/>
            <person name="Ohkuma M."/>
        </authorList>
    </citation>
    <scope>NUCLEOTIDE SEQUENCE</scope>
    <source>
        <strain evidence="15">JCM 30078</strain>
    </source>
</reference>
<dbReference type="InterPro" id="IPR044878">
    <property type="entry name" value="UbiA_sf"/>
</dbReference>
<keyword evidence="16" id="KW-1185">Reference proteome</keyword>
<feature type="transmembrane region" description="Helical" evidence="12">
    <location>
        <begin position="116"/>
        <end position="138"/>
    </location>
</feature>
<evidence type="ECO:0000256" key="9">
    <source>
        <dbReference type="ARBA" id="ARBA00022842"/>
    </source>
</evidence>
<comment type="pathway">
    <text evidence="12">Cofactor biosynthesis; ubiquinone biosynthesis.</text>
</comment>
<dbReference type="GO" id="GO:0005886">
    <property type="term" value="C:plasma membrane"/>
    <property type="evidence" value="ECO:0007669"/>
    <property type="project" value="UniProtKB-SubCell"/>
</dbReference>
<evidence type="ECO:0000256" key="6">
    <source>
        <dbReference type="ARBA" id="ARBA00022679"/>
    </source>
</evidence>
<evidence type="ECO:0000256" key="10">
    <source>
        <dbReference type="ARBA" id="ARBA00022989"/>
    </source>
</evidence>
<keyword evidence="11 12" id="KW-0472">Membrane</keyword>
<comment type="subcellular location">
    <subcellularLocation>
        <location evidence="12">Cell inner membrane</location>
        <topology evidence="12">Multi-pass membrane protein</topology>
    </subcellularLocation>
    <subcellularLocation>
        <location evidence="2">Membrane</location>
        <topology evidence="2">Multi-pass membrane protein</topology>
    </subcellularLocation>
</comment>
<keyword evidence="6 12" id="KW-0808">Transferase</keyword>
<evidence type="ECO:0000256" key="11">
    <source>
        <dbReference type="ARBA" id="ARBA00023136"/>
    </source>
</evidence>
<dbReference type="InterPro" id="IPR039653">
    <property type="entry name" value="Prenyltransferase"/>
</dbReference>
<dbReference type="EC" id="2.5.1.39" evidence="12 13"/>
<dbReference type="Pfam" id="PF01040">
    <property type="entry name" value="UbiA"/>
    <property type="match status" value="1"/>
</dbReference>
<keyword evidence="8 12" id="KW-0812">Transmembrane</keyword>
<feature type="region of interest" description="Disordered" evidence="14">
    <location>
        <begin position="1"/>
        <end position="26"/>
    </location>
</feature>
<dbReference type="Proteomes" id="UP000635983">
    <property type="component" value="Unassembled WGS sequence"/>
</dbReference>
<dbReference type="Gene3D" id="1.20.120.1780">
    <property type="entry name" value="UbiA prenyltransferase"/>
    <property type="match status" value="1"/>
</dbReference>
<dbReference type="FunFam" id="1.20.120.1780:FF:000001">
    <property type="entry name" value="4-hydroxybenzoate octaprenyltransferase"/>
    <property type="match status" value="1"/>
</dbReference>
<dbReference type="PROSITE" id="PS00943">
    <property type="entry name" value="UBIA"/>
    <property type="match status" value="1"/>
</dbReference>